<dbReference type="KEGG" id="lrs:PX52LOC_04354"/>
<reference evidence="3" key="1">
    <citation type="submission" date="2019-08" db="EMBL/GenBank/DDBJ databases">
        <title>Limnoglobus roseus gen. nov., sp. nov., a novel freshwater planctomycete with a giant genome from the family Gemmataceae.</title>
        <authorList>
            <person name="Kulichevskaya I.S."/>
            <person name="Naumoff D.G."/>
            <person name="Miroshnikov K."/>
            <person name="Ivanova A."/>
            <person name="Philippov D.A."/>
            <person name="Hakobyan A."/>
            <person name="Rijpstra I.C."/>
            <person name="Sinninghe Damste J.S."/>
            <person name="Liesack W."/>
            <person name="Dedysh S.N."/>
        </authorList>
    </citation>
    <scope>NUCLEOTIDE SEQUENCE [LARGE SCALE GENOMIC DNA]</scope>
    <source>
        <strain evidence="3">PX52</strain>
    </source>
</reference>
<proteinExistence type="predicted"/>
<dbReference type="SUPFAM" id="SSF53335">
    <property type="entry name" value="S-adenosyl-L-methionine-dependent methyltransferases"/>
    <property type="match status" value="1"/>
</dbReference>
<dbReference type="InterPro" id="IPR052514">
    <property type="entry name" value="SAM-dependent_MTase"/>
</dbReference>
<dbReference type="Proteomes" id="UP000324974">
    <property type="component" value="Chromosome"/>
</dbReference>
<dbReference type="OrthoDB" id="276857at2"/>
<gene>
    <name evidence="2" type="ORF">PX52LOC_04354</name>
</gene>
<dbReference type="Gene3D" id="3.40.50.150">
    <property type="entry name" value="Vaccinia Virus protein VP39"/>
    <property type="match status" value="1"/>
</dbReference>
<dbReference type="InterPro" id="IPR006342">
    <property type="entry name" value="FkbM_mtfrase"/>
</dbReference>
<keyword evidence="3" id="KW-1185">Reference proteome</keyword>
<evidence type="ECO:0000259" key="1">
    <source>
        <dbReference type="Pfam" id="PF05050"/>
    </source>
</evidence>
<evidence type="ECO:0000313" key="2">
    <source>
        <dbReference type="EMBL" id="QEL17370.1"/>
    </source>
</evidence>
<dbReference type="PANTHER" id="PTHR34203:SF15">
    <property type="entry name" value="SLL1173 PROTEIN"/>
    <property type="match status" value="1"/>
</dbReference>
<dbReference type="GO" id="GO:0032259">
    <property type="term" value="P:methylation"/>
    <property type="evidence" value="ECO:0007669"/>
    <property type="project" value="UniProtKB-KW"/>
</dbReference>
<dbReference type="NCBIfam" id="TIGR01444">
    <property type="entry name" value="fkbM_fam"/>
    <property type="match status" value="1"/>
</dbReference>
<dbReference type="CDD" id="cd02440">
    <property type="entry name" value="AdoMet_MTases"/>
    <property type="match status" value="1"/>
</dbReference>
<keyword evidence="2" id="KW-0489">Methyltransferase</keyword>
<organism evidence="2 3">
    <name type="scientific">Limnoglobus roseus</name>
    <dbReference type="NCBI Taxonomy" id="2598579"/>
    <lineage>
        <taxon>Bacteria</taxon>
        <taxon>Pseudomonadati</taxon>
        <taxon>Planctomycetota</taxon>
        <taxon>Planctomycetia</taxon>
        <taxon>Gemmatales</taxon>
        <taxon>Gemmataceae</taxon>
        <taxon>Limnoglobus</taxon>
    </lineage>
</organism>
<protein>
    <submittedName>
        <fullName evidence="2">FkbM family methyltransferase</fullName>
    </submittedName>
</protein>
<keyword evidence="2" id="KW-0808">Transferase</keyword>
<accession>A0A5C1AF01</accession>
<feature type="domain" description="Methyltransferase FkbM" evidence="1">
    <location>
        <begin position="69"/>
        <end position="232"/>
    </location>
</feature>
<dbReference type="EMBL" id="CP042425">
    <property type="protein sequence ID" value="QEL17370.1"/>
    <property type="molecule type" value="Genomic_DNA"/>
</dbReference>
<dbReference type="AlphaFoldDB" id="A0A5C1AF01"/>
<sequence>MAIGTGESDWRISEVAVAGRYRFGIACGDEATPETDPVAYSYRVGSLDHLATLNELSLAVLKPGQRVLDLGAHLGGFSLLAAAVGCEVLAVEASARNANLLRKSAEHGHFRKLEIVQAAVSDRRGTLQFTSDGPYGHVSTAADEEDDFTDDDITTVAAVTVDDLLTERNWQATDFVKLDVEGSEVRAVVGMNRLLARANGPIVFFESNVHTLGFYNETHGRLKSAFHRHGYTVYAVKPGRLELWRNGDDQEETVMDFLAVRKLPPELESWLPPAPPSLLTRVRQKISRMAHRTR</sequence>
<dbReference type="PANTHER" id="PTHR34203">
    <property type="entry name" value="METHYLTRANSFERASE, FKBM FAMILY PROTEIN"/>
    <property type="match status" value="1"/>
</dbReference>
<name>A0A5C1AF01_9BACT</name>
<dbReference type="InterPro" id="IPR029063">
    <property type="entry name" value="SAM-dependent_MTases_sf"/>
</dbReference>
<dbReference type="GO" id="GO:0008168">
    <property type="term" value="F:methyltransferase activity"/>
    <property type="evidence" value="ECO:0007669"/>
    <property type="project" value="UniProtKB-KW"/>
</dbReference>
<dbReference type="Pfam" id="PF05050">
    <property type="entry name" value="Methyltransf_21"/>
    <property type="match status" value="1"/>
</dbReference>
<dbReference type="RefSeq" id="WP_149111992.1">
    <property type="nucleotide sequence ID" value="NZ_CP042425.1"/>
</dbReference>
<evidence type="ECO:0000313" key="3">
    <source>
        <dbReference type="Proteomes" id="UP000324974"/>
    </source>
</evidence>